<dbReference type="AlphaFoldDB" id="A0A7G2JXU0"/>
<organism evidence="1">
    <name type="scientific">Haemophilus influenzae HK1212</name>
    <dbReference type="NCBI Taxonomy" id="456482"/>
    <lineage>
        <taxon>Bacteria</taxon>
        <taxon>Pseudomonadati</taxon>
        <taxon>Pseudomonadota</taxon>
        <taxon>Gammaproteobacteria</taxon>
        <taxon>Pasteurellales</taxon>
        <taxon>Pasteurellaceae</taxon>
        <taxon>Haemophilus</taxon>
    </lineage>
</organism>
<name>A0A7G2JXU0_HAEIF</name>
<gene>
    <name evidence="1" type="ORF">HAINFHK1212_1911</name>
</gene>
<evidence type="ECO:0000313" key="1">
    <source>
        <dbReference type="EMBL" id="EFA28252.1"/>
    </source>
</evidence>
<protein>
    <submittedName>
        <fullName evidence="1">Uncharacterized protein</fullName>
    </submittedName>
</protein>
<sequence length="38" mass="4349">MLYQILALLIWSSSLIVGKLTYSMMDPVLVVQVRLIKL</sequence>
<reference evidence="1" key="1">
    <citation type="journal article" date="2010" name="Genomics">
        <title>Tracing phylogenomic events leading to diversity of Haemophilus influenzae and the emergence of Brazilian Purpuric Fever (BPF)-associated clones.</title>
        <authorList>
            <person name="Papazisi L."/>
            <person name="Ratnayake S."/>
            <person name="Remortel B.G."/>
            <person name="Bock G.R."/>
            <person name="Liang W."/>
            <person name="Saeed A.I."/>
            <person name="Liu J."/>
            <person name="Fleischmann R.D."/>
            <person name="Kilian M."/>
            <person name="Peterson S.N."/>
        </authorList>
    </citation>
    <scope>NUCLEOTIDE SEQUENCE [LARGE SCALE GENOMIC DNA]</scope>
    <source>
        <strain evidence="1">HK1212</strain>
    </source>
</reference>
<accession>A0A7G2JXU0</accession>
<proteinExistence type="predicted"/>
<comment type="caution">
    <text evidence="1">The sequence shown here is derived from an EMBL/GenBank/DDBJ whole genome shotgun (WGS) entry which is preliminary data.</text>
</comment>
<dbReference type="EMBL" id="ABFC01000850">
    <property type="protein sequence ID" value="EFA28252.1"/>
    <property type="molecule type" value="Genomic_DNA"/>
</dbReference>